<dbReference type="RefSeq" id="XP_033344687.1">
    <property type="nucleotide sequence ID" value="XM_033488796.1"/>
</dbReference>
<keyword evidence="2" id="KW-1185">Reference proteome</keyword>
<dbReference type="InterPro" id="IPR028183">
    <property type="entry name" value="UQCC5"/>
</dbReference>
<keyword evidence="1" id="KW-0472">Membrane</keyword>
<proteinExistence type="predicted"/>
<dbReference type="PANTHER" id="PTHR35250:SF1">
    <property type="entry name" value="UBIQUINOL-CYTOCHROME-C REDUCTASE COMPLEX ASSEMBLY FACTOR 5"/>
    <property type="match status" value="1"/>
</dbReference>
<evidence type="ECO:0000313" key="3">
    <source>
        <dbReference type="RefSeq" id="XP_033344687.1"/>
    </source>
</evidence>
<dbReference type="KEGG" id="bvk:117230891"/>
<dbReference type="PANTHER" id="PTHR35250">
    <property type="entry name" value="SMALL INTEGRAL MEMBRANE PROTEIN 4"/>
    <property type="match status" value="1"/>
</dbReference>
<name>A0A6J3JV41_9HYME</name>
<dbReference type="AlphaFoldDB" id="A0A6J3JV41"/>
<evidence type="ECO:0000256" key="1">
    <source>
        <dbReference type="SAM" id="Phobius"/>
    </source>
</evidence>
<sequence>MQLRRIRQLDTESTRWRQSYGRSGSVRCTVKMPILPKFNIKRTIRRTLNKVPGKSLGEFRFLPIMFLMGGLLEFVMIHWHVGEVNFYSTYKRRRIEEAVEQRLAEMNAQVNR</sequence>
<reference evidence="3" key="1">
    <citation type="submission" date="2025-08" db="UniProtKB">
        <authorList>
            <consortium name="RefSeq"/>
        </authorList>
    </citation>
    <scope>IDENTIFICATION</scope>
    <source>
        <tissue evidence="3">Muscle</tissue>
    </source>
</reference>
<keyword evidence="1" id="KW-1133">Transmembrane helix</keyword>
<protein>
    <submittedName>
        <fullName evidence="3">Small integral membrane protein 4</fullName>
    </submittedName>
</protein>
<evidence type="ECO:0000313" key="2">
    <source>
        <dbReference type="Proteomes" id="UP000504631"/>
    </source>
</evidence>
<accession>A0A6J3JV41</accession>
<dbReference type="GeneID" id="117230891"/>
<dbReference type="Proteomes" id="UP000504631">
    <property type="component" value="Unplaced"/>
</dbReference>
<organism evidence="2 3">
    <name type="scientific">Bombus vosnesenskii</name>
    <dbReference type="NCBI Taxonomy" id="207650"/>
    <lineage>
        <taxon>Eukaryota</taxon>
        <taxon>Metazoa</taxon>
        <taxon>Ecdysozoa</taxon>
        <taxon>Arthropoda</taxon>
        <taxon>Hexapoda</taxon>
        <taxon>Insecta</taxon>
        <taxon>Pterygota</taxon>
        <taxon>Neoptera</taxon>
        <taxon>Endopterygota</taxon>
        <taxon>Hymenoptera</taxon>
        <taxon>Apocrita</taxon>
        <taxon>Aculeata</taxon>
        <taxon>Apoidea</taxon>
        <taxon>Anthophila</taxon>
        <taxon>Apidae</taxon>
        <taxon>Bombus</taxon>
        <taxon>Pyrobombus</taxon>
    </lineage>
</organism>
<gene>
    <name evidence="3" type="primary">LOC117230891</name>
</gene>
<keyword evidence="1" id="KW-0812">Transmembrane</keyword>
<feature type="transmembrane region" description="Helical" evidence="1">
    <location>
        <begin position="61"/>
        <end position="81"/>
    </location>
</feature>
<dbReference type="Pfam" id="PF15114">
    <property type="entry name" value="UPF0640"/>
    <property type="match status" value="1"/>
</dbReference>